<feature type="transmembrane region" description="Helical" evidence="6">
    <location>
        <begin position="227"/>
        <end position="245"/>
    </location>
</feature>
<keyword evidence="4 6" id="KW-0472">Membrane</keyword>
<organism evidence="7 8">
    <name type="scientific">Corynespora cassiicola Philippines</name>
    <dbReference type="NCBI Taxonomy" id="1448308"/>
    <lineage>
        <taxon>Eukaryota</taxon>
        <taxon>Fungi</taxon>
        <taxon>Dikarya</taxon>
        <taxon>Ascomycota</taxon>
        <taxon>Pezizomycotina</taxon>
        <taxon>Dothideomycetes</taxon>
        <taxon>Pleosporomycetidae</taxon>
        <taxon>Pleosporales</taxon>
        <taxon>Corynesporascaceae</taxon>
        <taxon>Corynespora</taxon>
    </lineage>
</organism>
<feature type="compositionally biased region" description="Basic and acidic residues" evidence="5">
    <location>
        <begin position="144"/>
        <end position="155"/>
    </location>
</feature>
<feature type="transmembrane region" description="Helical" evidence="6">
    <location>
        <begin position="198"/>
        <end position="218"/>
    </location>
</feature>
<protein>
    <submittedName>
        <fullName evidence="7">DUF803-domain-containing protein</fullName>
    </submittedName>
</protein>
<feature type="compositionally biased region" description="Acidic residues" evidence="5">
    <location>
        <begin position="739"/>
        <end position="749"/>
    </location>
</feature>
<feature type="region of interest" description="Disordered" evidence="5">
    <location>
        <begin position="665"/>
        <end position="749"/>
    </location>
</feature>
<dbReference type="InterPro" id="IPR008521">
    <property type="entry name" value="Mg_trans_NIPA"/>
</dbReference>
<evidence type="ECO:0000256" key="4">
    <source>
        <dbReference type="ARBA" id="ARBA00023136"/>
    </source>
</evidence>
<dbReference type="Pfam" id="PF05653">
    <property type="entry name" value="Mg_trans_NIPA"/>
    <property type="match status" value="1"/>
</dbReference>
<feature type="compositionally biased region" description="Polar residues" evidence="5">
    <location>
        <begin position="449"/>
        <end position="460"/>
    </location>
</feature>
<feature type="region of interest" description="Disordered" evidence="5">
    <location>
        <begin position="1"/>
        <end position="25"/>
    </location>
</feature>
<dbReference type="GO" id="GO:0016020">
    <property type="term" value="C:membrane"/>
    <property type="evidence" value="ECO:0007669"/>
    <property type="project" value="UniProtKB-SubCell"/>
</dbReference>
<gene>
    <name evidence="7" type="ORF">BS50DRAFT_570480</name>
</gene>
<proteinExistence type="predicted"/>
<feature type="transmembrane region" description="Helical" evidence="6">
    <location>
        <begin position="327"/>
        <end position="347"/>
    </location>
</feature>
<feature type="compositionally biased region" description="Polar residues" evidence="5">
    <location>
        <begin position="520"/>
        <end position="539"/>
    </location>
</feature>
<feature type="region of interest" description="Disordered" evidence="5">
    <location>
        <begin position="73"/>
        <end position="158"/>
    </location>
</feature>
<name>A0A2T2P067_CORCC</name>
<evidence type="ECO:0000313" key="7">
    <source>
        <dbReference type="EMBL" id="PSN71071.1"/>
    </source>
</evidence>
<dbReference type="SUPFAM" id="SSF103481">
    <property type="entry name" value="Multidrug resistance efflux transporter EmrE"/>
    <property type="match status" value="1"/>
</dbReference>
<evidence type="ECO:0000256" key="5">
    <source>
        <dbReference type="SAM" id="MobiDB-lite"/>
    </source>
</evidence>
<keyword evidence="8" id="KW-1185">Reference proteome</keyword>
<dbReference type="EMBL" id="KZ678131">
    <property type="protein sequence ID" value="PSN71071.1"/>
    <property type="molecule type" value="Genomic_DNA"/>
</dbReference>
<dbReference type="Proteomes" id="UP000240883">
    <property type="component" value="Unassembled WGS sequence"/>
</dbReference>
<feature type="region of interest" description="Disordered" evidence="5">
    <location>
        <begin position="413"/>
        <end position="586"/>
    </location>
</feature>
<comment type="subcellular location">
    <subcellularLocation>
        <location evidence="1">Membrane</location>
        <topology evidence="1">Multi-pass membrane protein</topology>
    </subcellularLocation>
</comment>
<feature type="compositionally biased region" description="Basic and acidic residues" evidence="5">
    <location>
        <begin position="110"/>
        <end position="123"/>
    </location>
</feature>
<sequence length="749" mass="80451">MILPRRDTAAGPATPTFTHGAPTPSLAFSEPGIDPENWSSLIGIITAIVGNIMISFALNMQRYAHIRLEREWQEKERQRKRRSASYGASRAKLADERSQANLARKYHPPRHADCDVDQERGSMDDSTESDPLLPASPSQSNAHAESRPSLERDESTGEEVAYKQGSYLKSPYWWAGIILMTTGEAGNFLAYGFAPASIVSPLGVVALISNCIIAPIMLKEPFRKRDGLGVLVAVGGAVTVVLSANDNNPKLGPDEIWELITTWEFETYFGITVALIIALIGASNKFGEKSILIDLGLVGLFGGYTALSTKGVASMLSYTLWHALTFPVTYLLVAILVGTAIMQIKYVNRALQRFDATQVIPVQFVLFTLSVILGSAVLYRDFERTSGGDAGKFIGGCVMTFLGVWMITSGRTRNKYEDDEDREPEPEDAINLVGERYRDQVDGVPNEGATESSRRSSTIRAMSPPIAIHTRPPTFDASGPTTPGSIPELPEPPQTPPANPTPSVPSSLIMNPWESEAVSPLSSRTQPTLSRHTTLSTPLLPSEGLNAPLISTSSPDAATNPPPPRTPTRGISDNQVPITPGTGGTLAPRLRRMGTAERVVGRNSIPGPLLASPLSNSLSAMVADLKRGGSVRSALTYRDNDAANGSGSGGVRRRESVLGIGASEVDGTRDIGEPLDRRRTTTDQLPLAANASAGEERERPALGARGRSLSGTLNELWRGFRGGNGEELGGPLLPRQEDEVGEGSEEQRS</sequence>
<feature type="transmembrane region" description="Helical" evidence="6">
    <location>
        <begin position="390"/>
        <end position="408"/>
    </location>
</feature>
<feature type="transmembrane region" description="Helical" evidence="6">
    <location>
        <begin position="265"/>
        <end position="283"/>
    </location>
</feature>
<feature type="transmembrane region" description="Helical" evidence="6">
    <location>
        <begin position="172"/>
        <end position="192"/>
    </location>
</feature>
<dbReference type="InterPro" id="IPR037185">
    <property type="entry name" value="EmrE-like"/>
</dbReference>
<dbReference type="AlphaFoldDB" id="A0A2T2P067"/>
<keyword evidence="3 6" id="KW-1133">Transmembrane helix</keyword>
<dbReference type="GO" id="GO:0015095">
    <property type="term" value="F:magnesium ion transmembrane transporter activity"/>
    <property type="evidence" value="ECO:0007669"/>
    <property type="project" value="InterPro"/>
</dbReference>
<evidence type="ECO:0000256" key="3">
    <source>
        <dbReference type="ARBA" id="ARBA00022989"/>
    </source>
</evidence>
<feature type="transmembrane region" description="Helical" evidence="6">
    <location>
        <begin position="359"/>
        <end position="378"/>
    </location>
</feature>
<dbReference type="OrthoDB" id="165382at2759"/>
<dbReference type="PANTHER" id="PTHR12570">
    <property type="match status" value="1"/>
</dbReference>
<feature type="compositionally biased region" description="Acidic residues" evidence="5">
    <location>
        <begin position="417"/>
        <end position="428"/>
    </location>
</feature>
<feature type="compositionally biased region" description="Basic and acidic residues" evidence="5">
    <location>
        <begin position="666"/>
        <end position="681"/>
    </location>
</feature>
<evidence type="ECO:0000313" key="8">
    <source>
        <dbReference type="Proteomes" id="UP000240883"/>
    </source>
</evidence>
<evidence type="ECO:0000256" key="1">
    <source>
        <dbReference type="ARBA" id="ARBA00004141"/>
    </source>
</evidence>
<dbReference type="PANTHER" id="PTHR12570:SF65">
    <property type="entry name" value="MAGNESIUM TRANSPORTER NIPA9-RELATED"/>
    <property type="match status" value="1"/>
</dbReference>
<evidence type="ECO:0000256" key="6">
    <source>
        <dbReference type="SAM" id="Phobius"/>
    </source>
</evidence>
<evidence type="ECO:0000256" key="2">
    <source>
        <dbReference type="ARBA" id="ARBA00022692"/>
    </source>
</evidence>
<accession>A0A2T2P067</accession>
<reference evidence="7 8" key="1">
    <citation type="journal article" date="2018" name="Front. Microbiol.">
        <title>Genome-Wide Analysis of Corynespora cassiicola Leaf Fall Disease Putative Effectors.</title>
        <authorList>
            <person name="Lopez D."/>
            <person name="Ribeiro S."/>
            <person name="Label P."/>
            <person name="Fumanal B."/>
            <person name="Venisse J.S."/>
            <person name="Kohler A."/>
            <person name="de Oliveira R.R."/>
            <person name="Labutti K."/>
            <person name="Lipzen A."/>
            <person name="Lail K."/>
            <person name="Bauer D."/>
            <person name="Ohm R.A."/>
            <person name="Barry K.W."/>
            <person name="Spatafora J."/>
            <person name="Grigoriev I.V."/>
            <person name="Martin F.M."/>
            <person name="Pujade-Renaud V."/>
        </authorList>
    </citation>
    <scope>NUCLEOTIDE SEQUENCE [LARGE SCALE GENOMIC DNA]</scope>
    <source>
        <strain evidence="7 8">Philippines</strain>
    </source>
</reference>
<feature type="compositionally biased region" description="Pro residues" evidence="5">
    <location>
        <begin position="489"/>
        <end position="503"/>
    </location>
</feature>
<feature type="transmembrane region" description="Helical" evidence="6">
    <location>
        <begin position="38"/>
        <end position="58"/>
    </location>
</feature>
<keyword evidence="2 6" id="KW-0812">Transmembrane</keyword>